<accession>A0A5B9DDA4</accession>
<reference evidence="1 2" key="1">
    <citation type="journal article" date="2020" name="Nature">
        <title>Isolation of an archaeon at the prokaryote-eukaryote interface.</title>
        <authorList>
            <person name="Imachi H."/>
            <person name="Nobu M.K."/>
            <person name="Nakahara N."/>
            <person name="Morono Y."/>
            <person name="Ogawara M."/>
            <person name="Takaki Y."/>
            <person name="Takano Y."/>
            <person name="Uematsu K."/>
            <person name="Ikuta T."/>
            <person name="Ito M."/>
            <person name="Matsui Y."/>
            <person name="Miyazaki M."/>
            <person name="Murata K."/>
            <person name="Saito Y."/>
            <person name="Sakai S."/>
            <person name="Song C."/>
            <person name="Tasumi E."/>
            <person name="Yamanaka Y."/>
            <person name="Yamaguchi T."/>
            <person name="Kamagata Y."/>
            <person name="Tamaki H."/>
            <person name="Takai K."/>
        </authorList>
    </citation>
    <scope>NUCLEOTIDE SEQUENCE [LARGE SCALE GENOMIC DNA]</scope>
    <source>
        <strain evidence="1 2">MK-D1</strain>
    </source>
</reference>
<dbReference type="RefSeq" id="WP_147664019.1">
    <property type="nucleotide sequence ID" value="NZ_CP042905.2"/>
</dbReference>
<sequence>MNKNQIEFDENVAHKYFAKKFNNIVWEILEKQEKSDEDKVQMINSAHASKLHWKFAGTLIHEIRGLWMLSRVYSVVKYPDLALNYSKKCLQLCEKNNILDFDLAYAYEACARAAACDENKADFVKYLKLAKEAASKIKDDEDRKIFESDLIGDPWFGFKV</sequence>
<dbReference type="OrthoDB" id="385064at2157"/>
<dbReference type="EMBL" id="CP042905">
    <property type="protein sequence ID" value="QEE17102.1"/>
    <property type="molecule type" value="Genomic_DNA"/>
</dbReference>
<reference evidence="1 2" key="2">
    <citation type="journal article" date="2024" name="Int. J. Syst. Evol. Microbiol.">
        <title>Promethearchaeum syntrophicum gen. nov., sp. nov., an anaerobic, obligately syntrophic archaeon, the first isolate of the lineage 'Asgard' archaea, and proposal of the new archaeal phylum Promethearchaeota phyl. nov. and kingdom Promethearchaeati regn. nov.</title>
        <authorList>
            <person name="Imachi H."/>
            <person name="Nobu M.K."/>
            <person name="Kato S."/>
            <person name="Takaki Y."/>
            <person name="Miyazaki M."/>
            <person name="Miyata M."/>
            <person name="Ogawara M."/>
            <person name="Saito Y."/>
            <person name="Sakai S."/>
            <person name="Tahara Y.O."/>
            <person name="Takano Y."/>
            <person name="Tasumi E."/>
            <person name="Uematsu K."/>
            <person name="Yoshimura T."/>
            <person name="Itoh T."/>
            <person name="Ohkuma M."/>
            <person name="Takai K."/>
        </authorList>
    </citation>
    <scope>NUCLEOTIDE SEQUENCE [LARGE SCALE GENOMIC DNA]</scope>
    <source>
        <strain evidence="1 2">MK-D1</strain>
    </source>
</reference>
<keyword evidence="2" id="KW-1185">Reference proteome</keyword>
<proteinExistence type="predicted"/>
<evidence type="ECO:0000313" key="1">
    <source>
        <dbReference type="EMBL" id="QEE17102.1"/>
    </source>
</evidence>
<evidence type="ECO:0000313" key="2">
    <source>
        <dbReference type="Proteomes" id="UP000321408"/>
    </source>
</evidence>
<dbReference type="GeneID" id="41330912"/>
<gene>
    <name evidence="1" type="ORF">DSAG12_02934</name>
</gene>
<name>A0A5B9DDA4_9ARCH</name>
<dbReference type="KEGG" id="psyt:DSAG12_02934"/>
<dbReference type="Proteomes" id="UP000321408">
    <property type="component" value="Chromosome"/>
</dbReference>
<protein>
    <submittedName>
        <fullName evidence="1">Uncharacterized protein</fullName>
    </submittedName>
</protein>
<dbReference type="AlphaFoldDB" id="A0A5B9DDA4"/>
<organism evidence="1 2">
    <name type="scientific">Promethearchaeum syntrophicum</name>
    <dbReference type="NCBI Taxonomy" id="2594042"/>
    <lineage>
        <taxon>Archaea</taxon>
        <taxon>Promethearchaeati</taxon>
        <taxon>Promethearchaeota</taxon>
        <taxon>Promethearchaeia</taxon>
        <taxon>Promethearchaeales</taxon>
        <taxon>Promethearchaeaceae</taxon>
        <taxon>Promethearchaeum</taxon>
    </lineage>
</organism>